<evidence type="ECO:0000256" key="2">
    <source>
        <dbReference type="ARBA" id="ARBA00006825"/>
    </source>
</evidence>
<keyword evidence="6 9" id="KW-0464">Manganese</keyword>
<dbReference type="PIRSF" id="PIRSF006205">
    <property type="entry name" value="Dxp_reductismrs"/>
    <property type="match status" value="1"/>
</dbReference>
<dbReference type="Gene3D" id="1.10.1740.10">
    <property type="match status" value="1"/>
</dbReference>
<organism evidence="13 14">
    <name type="scientific">Microbaculum marinum</name>
    <dbReference type="NCBI Taxonomy" id="1764581"/>
    <lineage>
        <taxon>Bacteria</taxon>
        <taxon>Pseudomonadati</taxon>
        <taxon>Pseudomonadota</taxon>
        <taxon>Alphaproteobacteria</taxon>
        <taxon>Hyphomicrobiales</taxon>
        <taxon>Tepidamorphaceae</taxon>
        <taxon>Microbaculum</taxon>
    </lineage>
</organism>
<feature type="binding site" evidence="9">
    <location>
        <position position="17"/>
    </location>
    <ligand>
        <name>NADPH</name>
        <dbReference type="ChEBI" id="CHEBI:57783"/>
    </ligand>
</feature>
<evidence type="ECO:0000256" key="5">
    <source>
        <dbReference type="ARBA" id="ARBA00023002"/>
    </source>
</evidence>
<feature type="binding site" evidence="9">
    <location>
        <position position="127"/>
    </location>
    <ligand>
        <name>NADPH</name>
        <dbReference type="ChEBI" id="CHEBI:57783"/>
    </ligand>
</feature>
<keyword evidence="5 9" id="KW-0560">Oxidoreductase</keyword>
<feature type="binding site" evidence="9">
    <location>
        <position position="155"/>
    </location>
    <ligand>
        <name>1-deoxy-D-xylulose 5-phosphate</name>
        <dbReference type="ChEBI" id="CHEBI:57792"/>
    </ligand>
</feature>
<evidence type="ECO:0000313" key="14">
    <source>
        <dbReference type="Proteomes" id="UP001378188"/>
    </source>
</evidence>
<dbReference type="InterPro" id="IPR003821">
    <property type="entry name" value="DXP_reductoisomerase"/>
</dbReference>
<dbReference type="GO" id="GO:0070402">
    <property type="term" value="F:NADPH binding"/>
    <property type="evidence" value="ECO:0007669"/>
    <property type="project" value="InterPro"/>
</dbReference>
<feature type="binding site" evidence="9">
    <location>
        <position position="224"/>
    </location>
    <ligand>
        <name>Mn(2+)</name>
        <dbReference type="ChEBI" id="CHEBI:29035"/>
    </ligand>
</feature>
<dbReference type="RefSeq" id="WP_340332333.1">
    <property type="nucleotide sequence ID" value="NZ_JAZHOF010000013.1"/>
</dbReference>
<feature type="binding site" evidence="9">
    <location>
        <position position="154"/>
    </location>
    <ligand>
        <name>1-deoxy-D-xylulose 5-phosphate</name>
        <dbReference type="ChEBI" id="CHEBI:57792"/>
    </ligand>
</feature>
<feature type="binding site" evidence="9">
    <location>
        <position position="44"/>
    </location>
    <ligand>
        <name>NADPH</name>
        <dbReference type="ChEBI" id="CHEBI:57783"/>
    </ligand>
</feature>
<dbReference type="Pfam" id="PF13288">
    <property type="entry name" value="DXPR_C"/>
    <property type="match status" value="1"/>
</dbReference>
<feature type="domain" description="1-deoxy-D-xylulose 5-phosphate reductoisomerase C-terminal" evidence="11">
    <location>
        <begin position="149"/>
        <end position="232"/>
    </location>
</feature>
<keyword evidence="3 9" id="KW-0479">Metal-binding</keyword>
<dbReference type="InterPro" id="IPR036291">
    <property type="entry name" value="NAD(P)-bd_dom_sf"/>
</dbReference>
<dbReference type="GO" id="GO:0051484">
    <property type="term" value="P:isopentenyl diphosphate biosynthetic process, methylerythritol 4-phosphate pathway involved in terpenoid biosynthetic process"/>
    <property type="evidence" value="ECO:0007669"/>
    <property type="project" value="UniProtKB-ARBA"/>
</dbReference>
<dbReference type="Pfam" id="PF08436">
    <property type="entry name" value="DXP_redisom_C"/>
    <property type="match status" value="1"/>
</dbReference>
<feature type="binding site" evidence="9">
    <location>
        <position position="224"/>
    </location>
    <ligand>
        <name>1-deoxy-D-xylulose 5-phosphate</name>
        <dbReference type="ChEBI" id="CHEBI:57792"/>
    </ligand>
</feature>
<feature type="binding site" evidence="9">
    <location>
        <position position="153"/>
    </location>
    <ligand>
        <name>Mn(2+)</name>
        <dbReference type="ChEBI" id="CHEBI:29035"/>
    </ligand>
</feature>
<keyword evidence="9" id="KW-0460">Magnesium</keyword>
<evidence type="ECO:0000256" key="4">
    <source>
        <dbReference type="ARBA" id="ARBA00022857"/>
    </source>
</evidence>
<dbReference type="NCBIfam" id="TIGR00243">
    <property type="entry name" value="Dxr"/>
    <property type="match status" value="1"/>
</dbReference>
<feature type="domain" description="DXP reductoisomerase C-terminal" evidence="12">
    <location>
        <begin position="264"/>
        <end position="383"/>
    </location>
</feature>
<dbReference type="PANTHER" id="PTHR30525">
    <property type="entry name" value="1-DEOXY-D-XYLULOSE 5-PHOSPHATE REDUCTOISOMERASE"/>
    <property type="match status" value="1"/>
</dbReference>
<feature type="binding site" evidence="9">
    <location>
        <position position="128"/>
    </location>
    <ligand>
        <name>1-deoxy-D-xylulose 5-phosphate</name>
        <dbReference type="ChEBI" id="CHEBI:57792"/>
    </ligand>
</feature>
<accession>A0AAW9S4E5</accession>
<dbReference type="InterPro" id="IPR036169">
    <property type="entry name" value="DXPR_C_sf"/>
</dbReference>
<dbReference type="SUPFAM" id="SSF55347">
    <property type="entry name" value="Glyceraldehyde-3-phosphate dehydrogenase-like, C-terminal domain"/>
    <property type="match status" value="1"/>
</dbReference>
<feature type="binding site" evidence="9">
    <location>
        <position position="19"/>
    </location>
    <ligand>
        <name>NADPH</name>
        <dbReference type="ChEBI" id="CHEBI:57783"/>
    </ligand>
</feature>
<comment type="pathway">
    <text evidence="1 9">Isoprenoid biosynthesis; isopentenyl diphosphate biosynthesis via DXP pathway; isopentenyl diphosphate from 1-deoxy-D-xylulose 5-phosphate: step 1/6.</text>
</comment>
<dbReference type="PANTHER" id="PTHR30525:SF0">
    <property type="entry name" value="1-DEOXY-D-XYLULOSE 5-PHOSPHATE REDUCTOISOMERASE, CHLOROPLASTIC"/>
    <property type="match status" value="1"/>
</dbReference>
<feature type="binding site" evidence="9">
    <location>
        <position position="18"/>
    </location>
    <ligand>
        <name>NADPH</name>
        <dbReference type="ChEBI" id="CHEBI:57783"/>
    </ligand>
</feature>
<dbReference type="InterPro" id="IPR026877">
    <property type="entry name" value="DXPR_C"/>
</dbReference>
<dbReference type="Proteomes" id="UP001378188">
    <property type="component" value="Unassembled WGS sequence"/>
</dbReference>
<dbReference type="AlphaFoldDB" id="A0AAW9S4E5"/>
<feature type="binding site" evidence="9">
    <location>
        <position position="220"/>
    </location>
    <ligand>
        <name>1-deoxy-D-xylulose 5-phosphate</name>
        <dbReference type="ChEBI" id="CHEBI:57792"/>
    </ligand>
</feature>
<dbReference type="InterPro" id="IPR013644">
    <property type="entry name" value="DXP_reductoisomerase_C"/>
</dbReference>
<protein>
    <recommendedName>
        <fullName evidence="9">1-deoxy-D-xylulose 5-phosphate reductoisomerase</fullName>
        <shortName evidence="9">DXP reductoisomerase</shortName>
        <ecNumber evidence="9">1.1.1.267</ecNumber>
    </recommendedName>
    <alternativeName>
        <fullName evidence="9">1-deoxyxylulose-5-phosphate reductoisomerase</fullName>
    </alternativeName>
    <alternativeName>
        <fullName evidence="9">2-C-methyl-D-erythritol 4-phosphate synthase</fullName>
    </alternativeName>
</protein>
<reference evidence="13 14" key="1">
    <citation type="submission" date="2024-02" db="EMBL/GenBank/DDBJ databases">
        <title>Genome analysis and characterization of Microbaculum marinisediminis sp. nov., isolated from marine sediment.</title>
        <authorList>
            <person name="Du Z.-J."/>
            <person name="Ye Y.-Q."/>
            <person name="Zhang Z.-R."/>
            <person name="Yuan S.-M."/>
            <person name="Zhang X.-Y."/>
        </authorList>
    </citation>
    <scope>NUCLEOTIDE SEQUENCE [LARGE SCALE GENOMIC DNA]</scope>
    <source>
        <strain evidence="13 14">SDUM1044001</strain>
    </source>
</reference>
<dbReference type="SUPFAM" id="SSF69055">
    <property type="entry name" value="1-deoxy-D-xylulose-5-phosphate reductoisomerase, C-terminal domain"/>
    <property type="match status" value="1"/>
</dbReference>
<dbReference type="GO" id="GO:0030145">
    <property type="term" value="F:manganese ion binding"/>
    <property type="evidence" value="ECO:0007669"/>
    <property type="project" value="TreeGrafter"/>
</dbReference>
<evidence type="ECO:0000256" key="6">
    <source>
        <dbReference type="ARBA" id="ARBA00023211"/>
    </source>
</evidence>
<gene>
    <name evidence="9" type="primary">dxr</name>
    <name evidence="13" type="ORF">V3328_24340</name>
</gene>
<feature type="binding site" evidence="9">
    <location>
        <position position="208"/>
    </location>
    <ligand>
        <name>NADPH</name>
        <dbReference type="ChEBI" id="CHEBI:57783"/>
    </ligand>
</feature>
<evidence type="ECO:0000256" key="9">
    <source>
        <dbReference type="HAMAP-Rule" id="MF_00183"/>
    </source>
</evidence>
<feature type="binding site" evidence="9">
    <location>
        <position position="215"/>
    </location>
    <ligand>
        <name>1-deoxy-D-xylulose 5-phosphate</name>
        <dbReference type="ChEBI" id="CHEBI:57792"/>
    </ligand>
</feature>
<dbReference type="EMBL" id="JAZHOF010000013">
    <property type="protein sequence ID" value="MEJ8574631.1"/>
    <property type="molecule type" value="Genomic_DNA"/>
</dbReference>
<feature type="binding site" evidence="9">
    <location>
        <position position="16"/>
    </location>
    <ligand>
        <name>NADPH</name>
        <dbReference type="ChEBI" id="CHEBI:57783"/>
    </ligand>
</feature>
<feature type="binding site" evidence="9">
    <location>
        <position position="179"/>
    </location>
    <ligand>
        <name>1-deoxy-D-xylulose 5-phosphate</name>
        <dbReference type="ChEBI" id="CHEBI:57792"/>
    </ligand>
</feature>
<dbReference type="HAMAP" id="MF_00183">
    <property type="entry name" value="DXP_reductoisom"/>
    <property type="match status" value="1"/>
</dbReference>
<feature type="domain" description="1-deoxy-D-xylulose 5-phosphate reductoisomerase N-terminal" evidence="10">
    <location>
        <begin position="10"/>
        <end position="135"/>
    </location>
</feature>
<comment type="function">
    <text evidence="9">Catalyzes the NADPH-dependent rearrangement and reduction of 1-deoxy-D-xylulose-5-phosphate (DXP) to 2-C-methyl-D-erythritol 4-phosphate (MEP).</text>
</comment>
<keyword evidence="4 9" id="KW-0521">NADP</keyword>
<dbReference type="Gene3D" id="3.40.50.720">
    <property type="entry name" value="NAD(P)-binding Rossmann-like Domain"/>
    <property type="match status" value="1"/>
</dbReference>
<dbReference type="NCBIfam" id="NF009114">
    <property type="entry name" value="PRK12464.1"/>
    <property type="match status" value="1"/>
</dbReference>
<keyword evidence="14" id="KW-1185">Reference proteome</keyword>
<comment type="caution">
    <text evidence="9">Lacks conserved residue(s) required for the propagation of feature annotation.</text>
</comment>
<feature type="binding site" evidence="9">
    <location>
        <position position="155"/>
    </location>
    <ligand>
        <name>Mn(2+)</name>
        <dbReference type="ChEBI" id="CHEBI:29035"/>
    </ligand>
</feature>
<name>A0AAW9S4E5_9HYPH</name>
<evidence type="ECO:0000256" key="7">
    <source>
        <dbReference type="ARBA" id="ARBA00023229"/>
    </source>
</evidence>
<sequence>MNSHDAPERITVLGATGSVGQNTLDLIARMPERFAVEAVTANSNVDALADIAIRFDARFAAVADPACYEPLKAALSGTGVEAAAGPGALVEAALRPADRIMAAIVGAAGLAPTLAAAERGATILLANKECLVTAGPLFMRTAKAGGARVLPVDSEHSAIFQALDPALSRCVERVTLTASGGPFRTWSMERLAAVTPQEAVRHPNWSMGAKISVDSATLMNKGLELIEAHHLFDIESERLDVLVHPESIIHGFVAYQDGSVVAQMAEPDMRTPIAYSLAWPERIPAPTARLDLAALGRLTFEAPDSQRFPALRLTRYALETGGGTATVLNAANEIAVASFLTKRIGFPDIAKIVENGLDRSATERVGEPYSLDDALALDEWARDVALSMIPERLEQVS</sequence>
<comment type="catalytic activity">
    <reaction evidence="8">
        <text>2-C-methyl-D-erythritol 4-phosphate + NADP(+) = 1-deoxy-D-xylulose 5-phosphate + NADPH + H(+)</text>
        <dbReference type="Rhea" id="RHEA:13717"/>
        <dbReference type="ChEBI" id="CHEBI:15378"/>
        <dbReference type="ChEBI" id="CHEBI:57783"/>
        <dbReference type="ChEBI" id="CHEBI:57792"/>
        <dbReference type="ChEBI" id="CHEBI:58262"/>
        <dbReference type="ChEBI" id="CHEBI:58349"/>
        <dbReference type="EC" id="1.1.1.267"/>
    </reaction>
    <physiologicalReaction direction="right-to-left" evidence="8">
        <dbReference type="Rhea" id="RHEA:13719"/>
    </physiologicalReaction>
</comment>
<dbReference type="GO" id="GO:0030604">
    <property type="term" value="F:1-deoxy-D-xylulose-5-phosphate reductoisomerase activity"/>
    <property type="evidence" value="ECO:0007669"/>
    <property type="project" value="UniProtKB-UniRule"/>
</dbReference>
<feature type="binding site" evidence="9">
    <location>
        <position position="221"/>
    </location>
    <ligand>
        <name>1-deoxy-D-xylulose 5-phosphate</name>
        <dbReference type="ChEBI" id="CHEBI:57792"/>
    </ligand>
</feature>
<feature type="binding site" evidence="9">
    <location>
        <position position="202"/>
    </location>
    <ligand>
        <name>1-deoxy-D-xylulose 5-phosphate</name>
        <dbReference type="ChEBI" id="CHEBI:57792"/>
    </ligand>
</feature>
<keyword evidence="7 9" id="KW-0414">Isoprene biosynthesis</keyword>
<dbReference type="SUPFAM" id="SSF51735">
    <property type="entry name" value="NAD(P)-binding Rossmann-fold domains"/>
    <property type="match status" value="1"/>
</dbReference>
<comment type="caution">
    <text evidence="13">The sequence shown here is derived from an EMBL/GenBank/DDBJ whole genome shotgun (WGS) entry which is preliminary data.</text>
</comment>
<comment type="cofactor">
    <cofactor evidence="9">
        <name>Mg(2+)</name>
        <dbReference type="ChEBI" id="CHEBI:18420"/>
    </cofactor>
    <cofactor evidence="9">
        <name>Mn(2+)</name>
        <dbReference type="ChEBI" id="CHEBI:29035"/>
    </cofactor>
</comment>
<feature type="binding site" evidence="9">
    <location>
        <position position="129"/>
    </location>
    <ligand>
        <name>NADPH</name>
        <dbReference type="ChEBI" id="CHEBI:57783"/>
    </ligand>
</feature>
<evidence type="ECO:0000313" key="13">
    <source>
        <dbReference type="EMBL" id="MEJ8574631.1"/>
    </source>
</evidence>
<evidence type="ECO:0000256" key="8">
    <source>
        <dbReference type="ARBA" id="ARBA00048543"/>
    </source>
</evidence>
<proteinExistence type="inferred from homology"/>
<evidence type="ECO:0000259" key="11">
    <source>
        <dbReference type="Pfam" id="PF08436"/>
    </source>
</evidence>
<evidence type="ECO:0000256" key="3">
    <source>
        <dbReference type="ARBA" id="ARBA00022723"/>
    </source>
</evidence>
<dbReference type="InterPro" id="IPR013512">
    <property type="entry name" value="DXP_reductoisomerase_N"/>
</dbReference>
<dbReference type="Pfam" id="PF02670">
    <property type="entry name" value="DXP_reductoisom"/>
    <property type="match status" value="1"/>
</dbReference>
<evidence type="ECO:0000259" key="12">
    <source>
        <dbReference type="Pfam" id="PF13288"/>
    </source>
</evidence>
<evidence type="ECO:0000256" key="1">
    <source>
        <dbReference type="ARBA" id="ARBA00005094"/>
    </source>
</evidence>
<comment type="similarity">
    <text evidence="2 9">Belongs to the DXR family.</text>
</comment>
<dbReference type="FunFam" id="3.40.50.720:FF:000045">
    <property type="entry name" value="1-deoxy-D-xylulose 5-phosphate reductoisomerase"/>
    <property type="match status" value="1"/>
</dbReference>
<dbReference type="EC" id="1.1.1.267" evidence="9"/>
<evidence type="ECO:0000259" key="10">
    <source>
        <dbReference type="Pfam" id="PF02670"/>
    </source>
</evidence>